<dbReference type="Gene3D" id="2.60.120.1440">
    <property type="match status" value="1"/>
</dbReference>
<dbReference type="AlphaFoldDB" id="A0A1M5IRQ5"/>
<organism evidence="4 5">
    <name type="scientific">Pedobacter caeni</name>
    <dbReference type="NCBI Taxonomy" id="288992"/>
    <lineage>
        <taxon>Bacteria</taxon>
        <taxon>Pseudomonadati</taxon>
        <taxon>Bacteroidota</taxon>
        <taxon>Sphingobacteriia</taxon>
        <taxon>Sphingobacteriales</taxon>
        <taxon>Sphingobacteriaceae</taxon>
        <taxon>Pedobacter</taxon>
    </lineage>
</organism>
<dbReference type="Pfam" id="PF04773">
    <property type="entry name" value="FecR"/>
    <property type="match status" value="1"/>
</dbReference>
<dbReference type="PANTHER" id="PTHR30273">
    <property type="entry name" value="PERIPLASMIC SIGNAL SENSOR AND SIGMA FACTOR ACTIVATOR FECR-RELATED"/>
    <property type="match status" value="1"/>
</dbReference>
<keyword evidence="1" id="KW-1133">Transmembrane helix</keyword>
<dbReference type="InterPro" id="IPR006860">
    <property type="entry name" value="FecR"/>
</dbReference>
<dbReference type="InterPro" id="IPR012373">
    <property type="entry name" value="Ferrdict_sens_TM"/>
</dbReference>
<proteinExistence type="predicted"/>
<dbReference type="RefSeq" id="WP_073234191.1">
    <property type="nucleotide sequence ID" value="NZ_FQUQ01000005.1"/>
</dbReference>
<feature type="transmembrane region" description="Helical" evidence="1">
    <location>
        <begin position="75"/>
        <end position="95"/>
    </location>
</feature>
<dbReference type="InterPro" id="IPR032508">
    <property type="entry name" value="FecR_C"/>
</dbReference>
<evidence type="ECO:0000256" key="1">
    <source>
        <dbReference type="SAM" id="Phobius"/>
    </source>
</evidence>
<keyword evidence="1" id="KW-0472">Membrane</keyword>
<protein>
    <submittedName>
        <fullName evidence="4">FecR family protein</fullName>
    </submittedName>
</protein>
<dbReference type="FunFam" id="2.60.120.1440:FF:000001">
    <property type="entry name" value="Putative anti-sigma factor"/>
    <property type="match status" value="1"/>
</dbReference>
<feature type="domain" description="FecR protein" evidence="2">
    <location>
        <begin position="177"/>
        <end position="272"/>
    </location>
</feature>
<dbReference type="PIRSF" id="PIRSF018266">
    <property type="entry name" value="FecR"/>
    <property type="match status" value="1"/>
</dbReference>
<dbReference type="Pfam" id="PF16344">
    <property type="entry name" value="FecR_C"/>
    <property type="match status" value="1"/>
</dbReference>
<dbReference type="OrthoDB" id="1099963at2"/>
<evidence type="ECO:0000313" key="4">
    <source>
        <dbReference type="EMBL" id="SHG30905.1"/>
    </source>
</evidence>
<reference evidence="5" key="1">
    <citation type="submission" date="2016-11" db="EMBL/GenBank/DDBJ databases">
        <authorList>
            <person name="Varghese N."/>
            <person name="Submissions S."/>
        </authorList>
    </citation>
    <scope>NUCLEOTIDE SEQUENCE [LARGE SCALE GENOMIC DNA]</scope>
    <source>
        <strain evidence="5">DSM 16990</strain>
    </source>
</reference>
<dbReference type="Proteomes" id="UP000184287">
    <property type="component" value="Unassembled WGS sequence"/>
</dbReference>
<name>A0A1M5IRQ5_9SPHI</name>
<feature type="domain" description="Protein FecR C-terminal" evidence="3">
    <location>
        <begin position="315"/>
        <end position="383"/>
    </location>
</feature>
<dbReference type="EMBL" id="FQUQ01000005">
    <property type="protein sequence ID" value="SHG30905.1"/>
    <property type="molecule type" value="Genomic_DNA"/>
</dbReference>
<dbReference type="Gene3D" id="3.55.50.30">
    <property type="match status" value="1"/>
</dbReference>
<keyword evidence="1" id="KW-0812">Transmembrane</keyword>
<sequence>MNNQEIKELLDRYVAGNCSPNEKALVERFYMEQVQERKFSGDPEDLLEKGASMWGNISAHIDSDQRKPNPYKFNAVKLSAAAAVLIVIGVAFYFYQSPVKKQNVLTVPVPQYATDIKPGGNKAILTLANGKQVILDEAKDGVLISQSGMTIRKSGNGQLVYQINAGSQPDGPVLYHTISTPKGGEYQITLPDGTHIWLNAASSLRFPDRFKGKERNVELKGEGYFEVAKNKAMPFKVKTGNQMIQVLGTHFNVKAYEDEASYKTTLLEGSVKVYSGKQGSIIKPGEQAKVSKEEGDQIRIAQVDVEEEMAWKNNKLIFNSKPLKDIMRSVSRWYNVEVIYEGQIAEKVFTGTISRYENVSEVLKMLESTNLVHFKIEERRITVMP</sequence>
<evidence type="ECO:0000259" key="2">
    <source>
        <dbReference type="Pfam" id="PF04773"/>
    </source>
</evidence>
<dbReference type="GO" id="GO:0016989">
    <property type="term" value="F:sigma factor antagonist activity"/>
    <property type="evidence" value="ECO:0007669"/>
    <property type="project" value="TreeGrafter"/>
</dbReference>
<evidence type="ECO:0000313" key="5">
    <source>
        <dbReference type="Proteomes" id="UP000184287"/>
    </source>
</evidence>
<dbReference type="PANTHER" id="PTHR30273:SF2">
    <property type="entry name" value="PROTEIN FECR"/>
    <property type="match status" value="1"/>
</dbReference>
<gene>
    <name evidence="4" type="ORF">SAMN04488522_10535</name>
</gene>
<dbReference type="STRING" id="288992.SAMN04488522_10535"/>
<keyword evidence="5" id="KW-1185">Reference proteome</keyword>
<accession>A0A1M5IRQ5</accession>
<evidence type="ECO:0000259" key="3">
    <source>
        <dbReference type="Pfam" id="PF16344"/>
    </source>
</evidence>